<feature type="transmembrane region" description="Helical" evidence="6">
    <location>
        <begin position="362"/>
        <end position="387"/>
    </location>
</feature>
<dbReference type="PANTHER" id="PTHR37422:SF13">
    <property type="entry name" value="LIPOPOLYSACCHARIDE BIOSYNTHESIS PROTEIN PA4999-RELATED"/>
    <property type="match status" value="1"/>
</dbReference>
<feature type="transmembrane region" description="Helical" evidence="6">
    <location>
        <begin position="268"/>
        <end position="286"/>
    </location>
</feature>
<feature type="transmembrane region" description="Helical" evidence="6">
    <location>
        <begin position="85"/>
        <end position="104"/>
    </location>
</feature>
<evidence type="ECO:0000313" key="9">
    <source>
        <dbReference type="Proteomes" id="UP000218418"/>
    </source>
</evidence>
<reference evidence="8 9" key="1">
    <citation type="submission" date="2017-06" db="EMBL/GenBank/DDBJ databases">
        <title>Genome sequencing of cyanobaciteial culture collection at National Institute for Environmental Studies (NIES).</title>
        <authorList>
            <person name="Hirose Y."/>
            <person name="Shimura Y."/>
            <person name="Fujisawa T."/>
            <person name="Nakamura Y."/>
            <person name="Kawachi M."/>
        </authorList>
    </citation>
    <scope>NUCLEOTIDE SEQUENCE [LARGE SCALE GENOMIC DNA]</scope>
    <source>
        <strain evidence="8 9">NIES-267</strain>
    </source>
</reference>
<comment type="subcellular location">
    <subcellularLocation>
        <location evidence="1">Membrane</location>
        <topology evidence="1">Multi-pass membrane protein</topology>
    </subcellularLocation>
</comment>
<evidence type="ECO:0000256" key="5">
    <source>
        <dbReference type="SAM" id="MobiDB-lite"/>
    </source>
</evidence>
<accession>A0A1Z4LWJ0</accession>
<organism evidence="8 9">
    <name type="scientific">Calothrix parasitica NIES-267</name>
    <dbReference type="NCBI Taxonomy" id="1973488"/>
    <lineage>
        <taxon>Bacteria</taxon>
        <taxon>Bacillati</taxon>
        <taxon>Cyanobacteriota</taxon>
        <taxon>Cyanophyceae</taxon>
        <taxon>Nostocales</taxon>
        <taxon>Calotrichaceae</taxon>
        <taxon>Calothrix</taxon>
    </lineage>
</organism>
<dbReference type="Proteomes" id="UP000218418">
    <property type="component" value="Chromosome"/>
</dbReference>
<evidence type="ECO:0000256" key="3">
    <source>
        <dbReference type="ARBA" id="ARBA00022989"/>
    </source>
</evidence>
<feature type="transmembrane region" description="Helical" evidence="6">
    <location>
        <begin position="165"/>
        <end position="187"/>
    </location>
</feature>
<keyword evidence="3 6" id="KW-1133">Transmembrane helix</keyword>
<feature type="region of interest" description="Disordered" evidence="5">
    <location>
        <begin position="197"/>
        <end position="220"/>
    </location>
</feature>
<evidence type="ECO:0000313" key="8">
    <source>
        <dbReference type="EMBL" id="BAY85627.1"/>
    </source>
</evidence>
<evidence type="ECO:0000259" key="7">
    <source>
        <dbReference type="Pfam" id="PF04932"/>
    </source>
</evidence>
<name>A0A1Z4LWJ0_9CYAN</name>
<dbReference type="GO" id="GO:0016020">
    <property type="term" value="C:membrane"/>
    <property type="evidence" value="ECO:0007669"/>
    <property type="project" value="UniProtKB-SubCell"/>
</dbReference>
<dbReference type="AlphaFoldDB" id="A0A1Z4LWJ0"/>
<sequence>MKKIWSYLRHSDPKLRFSWYCLQLGLFIVPFVPALGAVGLFISGLITFAQEFRNIHKIPLFRGFILLTIFLIISVIFAADKITAALGLFNLLPFFLLFIGWSRLIQTTAQLQRISWILTINSVPVVIIGIGELFLGWNTPQLSHSILGWMLVAGGNPPNRMASTFIYANILAGYLAIVFILSLGLWLQEWRRFRTRRKGDKETRGQEDSIEFSPPSPPLSPSPTLPLPFLTFAVIANFAGLILTNSRNAWIIAFVACLAYAFYQGWRLIVAFVMGIATSVLLAAFAPSSIAELFRKFVPAFFWARFNDQLYPDRPVALMRTTQWNFAWDLTIQRPWTGWGLRNFSQIYETKMNLWLGHPHNLYLMLSAETGIITTLLFCGLLAWIFVKAVKVLQAIPNKDTVRGAGEESKLIIFSYLLVFVAWILFNTVDVTLFDFRLNTLSWLIFGSICGITRTVNTQQ</sequence>
<evidence type="ECO:0000256" key="2">
    <source>
        <dbReference type="ARBA" id="ARBA00022692"/>
    </source>
</evidence>
<dbReference type="PANTHER" id="PTHR37422">
    <property type="entry name" value="TEICHURONIC ACID BIOSYNTHESIS PROTEIN TUAE"/>
    <property type="match status" value="1"/>
</dbReference>
<dbReference type="OrthoDB" id="547142at2"/>
<dbReference type="Pfam" id="PF04932">
    <property type="entry name" value="Wzy_C"/>
    <property type="match status" value="1"/>
</dbReference>
<feature type="transmembrane region" description="Helical" evidence="6">
    <location>
        <begin position="408"/>
        <end position="426"/>
    </location>
</feature>
<feature type="transmembrane region" description="Helical" evidence="6">
    <location>
        <begin position="116"/>
        <end position="137"/>
    </location>
</feature>
<dbReference type="InterPro" id="IPR007016">
    <property type="entry name" value="O-antigen_ligase-rel_domated"/>
</dbReference>
<proteinExistence type="predicted"/>
<gene>
    <name evidence="8" type="ORF">NIES267_51280</name>
</gene>
<keyword evidence="2 6" id="KW-0812">Transmembrane</keyword>
<protein>
    <submittedName>
        <fullName evidence="8">O-antigen polymerase</fullName>
    </submittedName>
</protein>
<dbReference type="EMBL" id="AP018227">
    <property type="protein sequence ID" value="BAY85627.1"/>
    <property type="molecule type" value="Genomic_DNA"/>
</dbReference>
<feature type="transmembrane region" description="Helical" evidence="6">
    <location>
        <begin position="17"/>
        <end position="48"/>
    </location>
</feature>
<evidence type="ECO:0000256" key="1">
    <source>
        <dbReference type="ARBA" id="ARBA00004141"/>
    </source>
</evidence>
<evidence type="ECO:0000256" key="6">
    <source>
        <dbReference type="SAM" id="Phobius"/>
    </source>
</evidence>
<feature type="transmembrane region" description="Helical" evidence="6">
    <location>
        <begin position="60"/>
        <end position="79"/>
    </location>
</feature>
<feature type="domain" description="O-antigen ligase-related" evidence="7">
    <location>
        <begin position="232"/>
        <end position="379"/>
    </location>
</feature>
<keyword evidence="9" id="KW-1185">Reference proteome</keyword>
<keyword evidence="4 6" id="KW-0472">Membrane</keyword>
<evidence type="ECO:0000256" key="4">
    <source>
        <dbReference type="ARBA" id="ARBA00023136"/>
    </source>
</evidence>
<dbReference type="InterPro" id="IPR051533">
    <property type="entry name" value="WaaL-like"/>
</dbReference>